<dbReference type="EMBL" id="UYYF01004860">
    <property type="protein sequence ID" value="VDN07365.1"/>
    <property type="molecule type" value="Genomic_DNA"/>
</dbReference>
<dbReference type="AlphaFoldDB" id="A0A0N5D9B5"/>
<reference evidence="18" key="1">
    <citation type="submission" date="2017-02" db="UniProtKB">
        <authorList>
            <consortium name="WormBaseParasite"/>
        </authorList>
    </citation>
    <scope>IDENTIFICATION</scope>
</reference>
<dbReference type="InterPro" id="IPR002048">
    <property type="entry name" value="EF_hand_dom"/>
</dbReference>
<reference evidence="16 17" key="2">
    <citation type="submission" date="2018-11" db="EMBL/GenBank/DDBJ databases">
        <authorList>
            <consortium name="Pathogen Informatics"/>
        </authorList>
    </citation>
    <scope>NUCLEOTIDE SEQUENCE [LARGE SCALE GENOMIC DNA]</scope>
</reference>
<accession>A0A0N5D9B5</accession>
<proteinExistence type="inferred from homology"/>
<evidence type="ECO:0000256" key="4">
    <source>
        <dbReference type="ARBA" id="ARBA00022568"/>
    </source>
</evidence>
<keyword evidence="12 14" id="KW-0472">Membrane</keyword>
<name>A0A0N5D9B5_THECL</name>
<dbReference type="PANTHER" id="PTHR12294">
    <property type="entry name" value="EF HAND DOMAIN FAMILY A1,A2-RELATED"/>
    <property type="match status" value="1"/>
</dbReference>
<evidence type="ECO:0000259" key="15">
    <source>
        <dbReference type="PROSITE" id="PS50222"/>
    </source>
</evidence>
<dbReference type="GO" id="GO:1990246">
    <property type="term" value="C:uniplex complex"/>
    <property type="evidence" value="ECO:0007669"/>
    <property type="project" value="TreeGrafter"/>
</dbReference>
<evidence type="ECO:0000256" key="2">
    <source>
        <dbReference type="ARBA" id="ARBA00004569"/>
    </source>
</evidence>
<keyword evidence="8" id="KW-0106">Calcium</keyword>
<evidence type="ECO:0000256" key="8">
    <source>
        <dbReference type="ARBA" id="ARBA00022837"/>
    </source>
</evidence>
<evidence type="ECO:0000256" key="12">
    <source>
        <dbReference type="ARBA" id="ARBA00023136"/>
    </source>
</evidence>
<keyword evidence="3" id="KW-0813">Transport</keyword>
<dbReference type="PROSITE" id="PS00018">
    <property type="entry name" value="EF_HAND_1"/>
    <property type="match status" value="1"/>
</dbReference>
<feature type="transmembrane region" description="Helical" evidence="14">
    <location>
        <begin position="91"/>
        <end position="110"/>
    </location>
</feature>
<dbReference type="WBParaSite" id="TCLT_0000972201-mRNA-1">
    <property type="protein sequence ID" value="TCLT_0000972201-mRNA-1"/>
    <property type="gene ID" value="TCLT_0000972201"/>
</dbReference>
<dbReference type="Proteomes" id="UP000276776">
    <property type="component" value="Unassembled WGS sequence"/>
</dbReference>
<evidence type="ECO:0000256" key="3">
    <source>
        <dbReference type="ARBA" id="ARBA00022448"/>
    </source>
</evidence>
<evidence type="ECO:0000256" key="1">
    <source>
        <dbReference type="ARBA" id="ARBA00004273"/>
    </source>
</evidence>
<evidence type="ECO:0000256" key="11">
    <source>
        <dbReference type="ARBA" id="ARBA00023128"/>
    </source>
</evidence>
<dbReference type="Gene3D" id="1.10.238.10">
    <property type="entry name" value="EF-hand"/>
    <property type="match status" value="1"/>
</dbReference>
<dbReference type="GO" id="GO:0051560">
    <property type="term" value="P:mitochondrial calcium ion homeostasis"/>
    <property type="evidence" value="ECO:0007669"/>
    <property type="project" value="TreeGrafter"/>
</dbReference>
<evidence type="ECO:0000313" key="18">
    <source>
        <dbReference type="WBParaSite" id="TCLT_0000972201-mRNA-1"/>
    </source>
</evidence>
<keyword evidence="11" id="KW-0496">Mitochondrion</keyword>
<evidence type="ECO:0000256" key="9">
    <source>
        <dbReference type="ARBA" id="ARBA00022946"/>
    </source>
</evidence>
<dbReference type="GO" id="GO:0036444">
    <property type="term" value="P:calcium import into the mitochondrion"/>
    <property type="evidence" value="ECO:0007669"/>
    <property type="project" value="TreeGrafter"/>
</dbReference>
<keyword evidence="14" id="KW-0812">Transmembrane</keyword>
<dbReference type="CDD" id="cd15900">
    <property type="entry name" value="EFh_MICU"/>
    <property type="match status" value="1"/>
</dbReference>
<dbReference type="PANTHER" id="PTHR12294:SF1">
    <property type="entry name" value="CALCIUM UPTAKE PROTEIN 1, MITOCHONDRIAL"/>
    <property type="match status" value="1"/>
</dbReference>
<dbReference type="OMA" id="VRTEVWK"/>
<dbReference type="SUPFAM" id="SSF47473">
    <property type="entry name" value="EF-hand"/>
    <property type="match status" value="2"/>
</dbReference>
<dbReference type="GO" id="GO:0005758">
    <property type="term" value="C:mitochondrial intermembrane space"/>
    <property type="evidence" value="ECO:0007669"/>
    <property type="project" value="UniProtKB-SubCell"/>
</dbReference>
<evidence type="ECO:0000313" key="17">
    <source>
        <dbReference type="Proteomes" id="UP000276776"/>
    </source>
</evidence>
<keyword evidence="5" id="KW-0479">Metal-binding</keyword>
<dbReference type="InterPro" id="IPR018247">
    <property type="entry name" value="EF_Hand_1_Ca_BS"/>
</dbReference>
<keyword evidence="7" id="KW-0999">Mitochondrion inner membrane</keyword>
<protein>
    <submittedName>
        <fullName evidence="18">EF-hand domain-containing protein</fullName>
    </submittedName>
</protein>
<gene>
    <name evidence="16" type="ORF">TCLT_LOCUS9711</name>
</gene>
<comment type="similarity">
    <text evidence="13">Belongs to the MICU1 family. MICU1 subfamily.</text>
</comment>
<dbReference type="STRING" id="103827.A0A0N5D9B5"/>
<evidence type="ECO:0000256" key="13">
    <source>
        <dbReference type="ARBA" id="ARBA00038333"/>
    </source>
</evidence>
<comment type="subcellular location">
    <subcellularLocation>
        <location evidence="1">Mitochondrion inner membrane</location>
    </subcellularLocation>
    <subcellularLocation>
        <location evidence="2">Mitochondrion intermembrane space</location>
    </subcellularLocation>
</comment>
<dbReference type="InterPro" id="IPR011992">
    <property type="entry name" value="EF-hand-dom_pair"/>
</dbReference>
<dbReference type="InterPro" id="IPR039800">
    <property type="entry name" value="MICU1/2/3"/>
</dbReference>
<dbReference type="PROSITE" id="PS50222">
    <property type="entry name" value="EF_HAND_2"/>
    <property type="match status" value="1"/>
</dbReference>
<keyword evidence="9" id="KW-0809">Transit peptide</keyword>
<evidence type="ECO:0000256" key="7">
    <source>
        <dbReference type="ARBA" id="ARBA00022792"/>
    </source>
</evidence>
<evidence type="ECO:0000256" key="10">
    <source>
        <dbReference type="ARBA" id="ARBA00023065"/>
    </source>
</evidence>
<keyword evidence="10" id="KW-0406">Ion transport</keyword>
<evidence type="ECO:0000313" key="16">
    <source>
        <dbReference type="EMBL" id="VDN07365.1"/>
    </source>
</evidence>
<evidence type="ECO:0000256" key="5">
    <source>
        <dbReference type="ARBA" id="ARBA00022723"/>
    </source>
</evidence>
<dbReference type="OrthoDB" id="10056860at2759"/>
<evidence type="ECO:0000256" key="14">
    <source>
        <dbReference type="SAM" id="Phobius"/>
    </source>
</evidence>
<feature type="domain" description="EF-hand" evidence="15">
    <location>
        <begin position="462"/>
        <end position="497"/>
    </location>
</feature>
<keyword evidence="17" id="KW-1185">Reference proteome</keyword>
<keyword evidence="4" id="KW-0109">Calcium transport</keyword>
<sequence>MPRSLCGNLLYCLSSSRLLILRFKSGIPSLEELKKLESDYHPSTHTIFGSRRKDSMHYTNRKVGVGYWHFSNNIYPIRLKFHPKIAKWMKLNFFILFSVFLGLCIDFSWVGHQIKKITTNFRPEAADPNLKDNENFDQTVVHSVDTNNRKKKKRLSFREKRIIEYENRVRAYSAPDKIFRYFATLKIAKDGSSRTFDIYMTPKDFVRSLTPGIIQPHGLELDRFMYYDPHKNAQNFANPNSVFAKLNEYGLISFGDYLFLMTMFSISSCDFVLAFRIFGENNKEELNKTEFEKLQELALTYTNVGQRHRDNASVGLYANKDISPALSYFFFGADGKQKLSIKKFIDFQICLYKDVLEIELELKDEESLRSGVISYISFADLLLVYAGVSGAKKRKMLHRVKKKIKSEKRLDGIKVDEIESFFGFLYSIEDVDLALHFFNVAEVGITDEILKSVSKKIVGKELPENVIDVVITLFDEDEDGALSRDEFITVMKKRLKRGLEKPKDTGFIKLFDAVGKCCMNTVKDSLDIT</sequence>
<keyword evidence="6" id="KW-0677">Repeat</keyword>
<organism evidence="18">
    <name type="scientific">Thelazia callipaeda</name>
    <name type="common">Oriental eyeworm</name>
    <name type="synonym">Parasitic nematode</name>
    <dbReference type="NCBI Taxonomy" id="103827"/>
    <lineage>
        <taxon>Eukaryota</taxon>
        <taxon>Metazoa</taxon>
        <taxon>Ecdysozoa</taxon>
        <taxon>Nematoda</taxon>
        <taxon>Chromadorea</taxon>
        <taxon>Rhabditida</taxon>
        <taxon>Spirurina</taxon>
        <taxon>Spiruromorpha</taxon>
        <taxon>Thelazioidea</taxon>
        <taxon>Thelaziidae</taxon>
        <taxon>Thelazia</taxon>
    </lineage>
</organism>
<evidence type="ECO:0000256" key="6">
    <source>
        <dbReference type="ARBA" id="ARBA00022737"/>
    </source>
</evidence>
<keyword evidence="14" id="KW-1133">Transmembrane helix</keyword>
<dbReference type="Pfam" id="PF13833">
    <property type="entry name" value="EF-hand_8"/>
    <property type="match status" value="1"/>
</dbReference>
<dbReference type="GO" id="GO:0005509">
    <property type="term" value="F:calcium ion binding"/>
    <property type="evidence" value="ECO:0007669"/>
    <property type="project" value="InterPro"/>
</dbReference>